<reference evidence="3" key="3">
    <citation type="submission" date="2016-11" db="EMBL/GenBank/DDBJ databases">
        <authorList>
            <person name="Jaros S."/>
            <person name="Januszkiewicz K."/>
            <person name="Wedrychowicz H."/>
        </authorList>
    </citation>
    <scope>NUCLEOTIDE SEQUENCE [LARGE SCALE GENOMIC DNA]</scope>
    <source>
        <strain evidence="3">DX253</strain>
    </source>
</reference>
<dbReference type="EMBL" id="AEMG01000003">
    <property type="protein sequence ID" value="EFW93469.1"/>
    <property type="molecule type" value="Genomic_DNA"/>
</dbReference>
<evidence type="ECO:0000313" key="2">
    <source>
        <dbReference type="EMBL" id="EFW93469.1"/>
    </source>
</evidence>
<reference evidence="5" key="2">
    <citation type="submission" date="2016-11" db="EMBL/GenBank/DDBJ databases">
        <authorList>
            <person name="Varghese N."/>
            <person name="Submissions S."/>
        </authorList>
    </citation>
    <scope>NUCLEOTIDE SEQUENCE [LARGE SCALE GENOMIC DNA]</scope>
    <source>
        <strain evidence="5">DX253</strain>
    </source>
</reference>
<name>E7QPI6_HALPU</name>
<sequence length="120" mass="13585">MFGRLFGRQPVSSPIHLSRDELFNLCRVERRRHAITIMADVEDVIPMRTLVDEVTSREFGPDWTTNQRTTVYTTFYQQHVSILDDADVLSAPDGPSGSLYPEANAEPLAELLSFIETISD</sequence>
<dbReference type="Proteomes" id="UP000184203">
    <property type="component" value="Unassembled WGS sequence"/>
</dbReference>
<dbReference type="Proteomes" id="UP000003751">
    <property type="component" value="Unassembled WGS sequence"/>
</dbReference>
<gene>
    <name evidence="3" type="ORF">SAMN05444342_3237</name>
    <name evidence="2" type="ORF">ZOD2009_03622</name>
</gene>
<dbReference type="Pfam" id="PF24035">
    <property type="entry name" value="DUF7344"/>
    <property type="match status" value="1"/>
</dbReference>
<dbReference type="EMBL" id="FRAN01000005">
    <property type="protein sequence ID" value="SHL20021.1"/>
    <property type="molecule type" value="Genomic_DNA"/>
</dbReference>
<dbReference type="OrthoDB" id="247677at2157"/>
<dbReference type="AlphaFoldDB" id="E7QPI6"/>
<dbReference type="InterPro" id="IPR055768">
    <property type="entry name" value="DUF7344"/>
</dbReference>
<reference evidence="2 4" key="1">
    <citation type="journal article" date="2014" name="ISME J.">
        <title>Trehalose/2-sulfotrehalose biosynthesis and glycine-betaine uptake are widely spread mechanisms for osmoadaptation in the Halobacteriales.</title>
        <authorList>
            <person name="Youssef N.H."/>
            <person name="Savage-Ashlock K.N."/>
            <person name="McCully A.L."/>
            <person name="Luedtke B."/>
            <person name="Shaw E.I."/>
            <person name="Hoff W.D."/>
            <person name="Elshahed M.S."/>
        </authorList>
    </citation>
    <scope>NUCLEOTIDE SEQUENCE [LARGE SCALE GENOMIC DNA]</scope>
    <source>
        <strain evidence="2 4">DX253</strain>
    </source>
</reference>
<keyword evidence="5" id="KW-1185">Reference proteome</keyword>
<organism evidence="2 4">
    <name type="scientific">Haladaptatus paucihalophilus DX253</name>
    <dbReference type="NCBI Taxonomy" id="797209"/>
    <lineage>
        <taxon>Archaea</taxon>
        <taxon>Methanobacteriati</taxon>
        <taxon>Methanobacteriota</taxon>
        <taxon>Stenosarchaea group</taxon>
        <taxon>Halobacteria</taxon>
        <taxon>Halobacteriales</taxon>
        <taxon>Haladaptataceae</taxon>
        <taxon>Haladaptatus</taxon>
    </lineage>
</organism>
<feature type="domain" description="DUF7344" evidence="1">
    <location>
        <begin position="23"/>
        <end position="89"/>
    </location>
</feature>
<evidence type="ECO:0000259" key="1">
    <source>
        <dbReference type="Pfam" id="PF24035"/>
    </source>
</evidence>
<evidence type="ECO:0000313" key="5">
    <source>
        <dbReference type="Proteomes" id="UP000184203"/>
    </source>
</evidence>
<dbReference type="STRING" id="797209.GCA_000376445_03644"/>
<accession>E7QPI6</accession>
<evidence type="ECO:0000313" key="4">
    <source>
        <dbReference type="Proteomes" id="UP000003751"/>
    </source>
</evidence>
<dbReference type="PATRIC" id="fig|797209.4.peg.710"/>
<proteinExistence type="predicted"/>
<evidence type="ECO:0000313" key="3">
    <source>
        <dbReference type="EMBL" id="SHL20021.1"/>
    </source>
</evidence>
<protein>
    <recommendedName>
        <fullName evidence="1">DUF7344 domain-containing protein</fullName>
    </recommendedName>
</protein>